<dbReference type="EMBL" id="KQ992996">
    <property type="protein sequence ID" value="KZV49661.1"/>
    <property type="molecule type" value="Genomic_DNA"/>
</dbReference>
<proteinExistence type="predicted"/>
<dbReference type="OrthoDB" id="1936908at2759"/>
<protein>
    <submittedName>
        <fullName evidence="2">Uncharacterized protein</fullName>
    </submittedName>
</protein>
<keyword evidence="3" id="KW-1185">Reference proteome</keyword>
<dbReference type="Proteomes" id="UP000250235">
    <property type="component" value="Unassembled WGS sequence"/>
</dbReference>
<accession>A0A2Z7CRE5</accession>
<reference evidence="2 3" key="1">
    <citation type="journal article" date="2015" name="Proc. Natl. Acad. Sci. U.S.A.">
        <title>The resurrection genome of Boea hygrometrica: A blueprint for survival of dehydration.</title>
        <authorList>
            <person name="Xiao L."/>
            <person name="Yang G."/>
            <person name="Zhang L."/>
            <person name="Yang X."/>
            <person name="Zhao S."/>
            <person name="Ji Z."/>
            <person name="Zhou Q."/>
            <person name="Hu M."/>
            <person name="Wang Y."/>
            <person name="Chen M."/>
            <person name="Xu Y."/>
            <person name="Jin H."/>
            <person name="Xiao X."/>
            <person name="Hu G."/>
            <person name="Bao F."/>
            <person name="Hu Y."/>
            <person name="Wan P."/>
            <person name="Li L."/>
            <person name="Deng X."/>
            <person name="Kuang T."/>
            <person name="Xiang C."/>
            <person name="Zhu J.K."/>
            <person name="Oliver M.J."/>
            <person name="He Y."/>
        </authorList>
    </citation>
    <scope>NUCLEOTIDE SEQUENCE [LARGE SCALE GENOMIC DNA]</scope>
    <source>
        <strain evidence="3">cv. XS01</strain>
    </source>
</reference>
<feature type="compositionally biased region" description="Basic residues" evidence="1">
    <location>
        <begin position="1"/>
        <end position="10"/>
    </location>
</feature>
<gene>
    <name evidence="2" type="ORF">F511_16759</name>
</gene>
<sequence length="151" mass="17269">MPSRRGRSRIARQAGEEYRAPGSDEDVEHQSIPLRRRARQTEVDDVTRQIGEMELVLARFQRMNPPTFTGAEGGLLAESWLEHIEELFDAVEYSQARRLKLAVLQLRGECSMLVEGYFTSHEREWYYDVTPQTPMGVTGSKEKGIKGKQKG</sequence>
<name>A0A2Z7CRE5_9LAMI</name>
<organism evidence="2 3">
    <name type="scientific">Dorcoceras hygrometricum</name>
    <dbReference type="NCBI Taxonomy" id="472368"/>
    <lineage>
        <taxon>Eukaryota</taxon>
        <taxon>Viridiplantae</taxon>
        <taxon>Streptophyta</taxon>
        <taxon>Embryophyta</taxon>
        <taxon>Tracheophyta</taxon>
        <taxon>Spermatophyta</taxon>
        <taxon>Magnoliopsida</taxon>
        <taxon>eudicotyledons</taxon>
        <taxon>Gunneridae</taxon>
        <taxon>Pentapetalae</taxon>
        <taxon>asterids</taxon>
        <taxon>lamiids</taxon>
        <taxon>Lamiales</taxon>
        <taxon>Gesneriaceae</taxon>
        <taxon>Didymocarpoideae</taxon>
        <taxon>Trichosporeae</taxon>
        <taxon>Loxocarpinae</taxon>
        <taxon>Dorcoceras</taxon>
    </lineage>
</organism>
<evidence type="ECO:0000313" key="2">
    <source>
        <dbReference type="EMBL" id="KZV49661.1"/>
    </source>
</evidence>
<feature type="region of interest" description="Disordered" evidence="1">
    <location>
        <begin position="1"/>
        <end position="31"/>
    </location>
</feature>
<evidence type="ECO:0000313" key="3">
    <source>
        <dbReference type="Proteomes" id="UP000250235"/>
    </source>
</evidence>
<dbReference type="AlphaFoldDB" id="A0A2Z7CRE5"/>
<evidence type="ECO:0000256" key="1">
    <source>
        <dbReference type="SAM" id="MobiDB-lite"/>
    </source>
</evidence>